<name>A0A6J6E4K7_9ZZZZ</name>
<protein>
    <submittedName>
        <fullName evidence="1">Unannotated protein</fullName>
    </submittedName>
</protein>
<dbReference type="AlphaFoldDB" id="A0A6J6E4K7"/>
<sequence>MASESKITDAVAVTPQPQYQDEIYYLMDKVIATRLTLALRTQLYAFIEMIARDMKEDPAEMIRRVMVDQETIPIYAKVICDKEKTESGTKKPRTKRDPPPPELRCNANSWNAGRRLQCTRKKKVDCKYCQYHWLWSFHPDGLPYGEYGQPFNLLPKEIKRIENSTTLRNIKGVSYYLDELTHGIYNTRMDHCGMWLIDEDGAEKHMFF</sequence>
<accession>A0A6J6E4K7</accession>
<reference evidence="1" key="1">
    <citation type="submission" date="2020-05" db="EMBL/GenBank/DDBJ databases">
        <authorList>
            <person name="Chiriac C."/>
            <person name="Salcher M."/>
            <person name="Ghai R."/>
            <person name="Kavagutti S V."/>
        </authorList>
    </citation>
    <scope>NUCLEOTIDE SEQUENCE</scope>
</reference>
<evidence type="ECO:0000313" key="1">
    <source>
        <dbReference type="EMBL" id="CAB4571470.1"/>
    </source>
</evidence>
<organism evidence="1">
    <name type="scientific">freshwater metagenome</name>
    <dbReference type="NCBI Taxonomy" id="449393"/>
    <lineage>
        <taxon>unclassified sequences</taxon>
        <taxon>metagenomes</taxon>
        <taxon>ecological metagenomes</taxon>
    </lineage>
</organism>
<gene>
    <name evidence="1" type="ORF">UFOPK1726_00308</name>
</gene>
<proteinExistence type="predicted"/>
<dbReference type="EMBL" id="CAEZTT010000021">
    <property type="protein sequence ID" value="CAB4571470.1"/>
    <property type="molecule type" value="Genomic_DNA"/>
</dbReference>